<accession>A0A562IBH5</accession>
<sequence length="175" mass="17497">MAASAEASTASAAAGSSPSVGSSRTSTRGAASSARASARRCRWPPESWPPSSPTTVPQPAGWARTQSSRPAARVAAASSASPAPGRPSSRFSRTVAWKTYASASSPPTARGSSSGGYADRSTPSRATRPLSGRTVPVRTAARVLLPAPLGPTTATLRPAGRSRVNPSSAGAASAR</sequence>
<feature type="compositionally biased region" description="Low complexity" evidence="1">
    <location>
        <begin position="67"/>
        <end position="90"/>
    </location>
</feature>
<name>A0A562IBH5_MICOL</name>
<feature type="region of interest" description="Disordered" evidence="1">
    <location>
        <begin position="1"/>
        <end position="175"/>
    </location>
</feature>
<proteinExistence type="predicted"/>
<keyword evidence="3" id="KW-1185">Reference proteome</keyword>
<feature type="compositionally biased region" description="Polar residues" evidence="1">
    <location>
        <begin position="164"/>
        <end position="175"/>
    </location>
</feature>
<gene>
    <name evidence="2" type="ORF">JD77_03312</name>
</gene>
<feature type="compositionally biased region" description="Polar residues" evidence="1">
    <location>
        <begin position="101"/>
        <end position="112"/>
    </location>
</feature>
<feature type="compositionally biased region" description="Low complexity" evidence="1">
    <location>
        <begin position="1"/>
        <end position="36"/>
    </location>
</feature>
<evidence type="ECO:0000313" key="2">
    <source>
        <dbReference type="EMBL" id="TWH68320.1"/>
    </source>
</evidence>
<evidence type="ECO:0000256" key="1">
    <source>
        <dbReference type="SAM" id="MobiDB-lite"/>
    </source>
</evidence>
<comment type="caution">
    <text evidence="2">The sequence shown here is derived from an EMBL/GenBank/DDBJ whole genome shotgun (WGS) entry which is preliminary data.</text>
</comment>
<dbReference type="EMBL" id="VLKE01000001">
    <property type="protein sequence ID" value="TWH68320.1"/>
    <property type="molecule type" value="Genomic_DNA"/>
</dbReference>
<protein>
    <submittedName>
        <fullName evidence="2">Uncharacterized protein</fullName>
    </submittedName>
</protein>
<organism evidence="2 3">
    <name type="scientific">Micromonospora olivasterospora</name>
    <dbReference type="NCBI Taxonomy" id="1880"/>
    <lineage>
        <taxon>Bacteria</taxon>
        <taxon>Bacillati</taxon>
        <taxon>Actinomycetota</taxon>
        <taxon>Actinomycetes</taxon>
        <taxon>Micromonosporales</taxon>
        <taxon>Micromonosporaceae</taxon>
        <taxon>Micromonospora</taxon>
    </lineage>
</organism>
<dbReference type="Proteomes" id="UP000319825">
    <property type="component" value="Unassembled WGS sequence"/>
</dbReference>
<dbReference type="AlphaFoldDB" id="A0A562IBH5"/>
<reference evidence="2 3" key="1">
    <citation type="submission" date="2019-07" db="EMBL/GenBank/DDBJ databases">
        <title>R&amp;d 2014.</title>
        <authorList>
            <person name="Klenk H.-P."/>
        </authorList>
    </citation>
    <scope>NUCLEOTIDE SEQUENCE [LARGE SCALE GENOMIC DNA]</scope>
    <source>
        <strain evidence="2 3">DSM 43868</strain>
    </source>
</reference>
<evidence type="ECO:0000313" key="3">
    <source>
        <dbReference type="Proteomes" id="UP000319825"/>
    </source>
</evidence>